<dbReference type="FunFam" id="3.40.50.300:FF:001119">
    <property type="entry name" value="Iron-sulfur cluster carrier protein"/>
    <property type="match status" value="1"/>
</dbReference>
<reference evidence="8" key="1">
    <citation type="submission" date="2018-05" db="EMBL/GenBank/DDBJ databases">
        <authorList>
            <person name="Lanie J.A."/>
            <person name="Ng W.-L."/>
            <person name="Kazmierczak K.M."/>
            <person name="Andrzejewski T.M."/>
            <person name="Davidsen T.M."/>
            <person name="Wayne K.J."/>
            <person name="Tettelin H."/>
            <person name="Glass J.I."/>
            <person name="Rusch D."/>
            <person name="Podicherti R."/>
            <person name="Tsui H.-C.T."/>
            <person name="Winkler M.E."/>
        </authorList>
    </citation>
    <scope>NUCLEOTIDE SEQUENCE</scope>
</reference>
<keyword evidence="1" id="KW-0479">Metal-binding</keyword>
<sequence length="379" mass="38825">MSGADLRQRVLDALGGVRHPETGRDVVESGHIEGLEVSETGDVHFSFGIQADDPGGLVREARGAVEALDGIGAVKINVTLPQSAAGTGPASAGPPASSVPARGAGRGPGVVPAPTPKAGILGENTRVLAVSSGKGGVGKSMVATNLAAAFAAAGQRVGLLDADIYGPNIPLMFGAEGRPGVSGTKGQEMIEPMEAHGVRLMSIGFLLEKEQPAIMRGPLISGILRQFLEQVTWGDLDVMVVDMPPGTGDAQLSLVQIVDIDGVVMVTTPQEVATGDVRRGIKMFERVNTSVLGIVENMSAFSCPHCDEEIEVFGSGGGERLAEEMEIPFLGRVPLDPAVRSAGDEGAPTVLSVPDSAAGKALQEIADRVTEMVASAGSS</sequence>
<gene>
    <name evidence="8" type="ORF">METZ01_LOCUS41971</name>
</gene>
<feature type="compositionally biased region" description="Low complexity" evidence="6">
    <location>
        <begin position="84"/>
        <end position="103"/>
    </location>
</feature>
<dbReference type="Gene3D" id="3.30.300.130">
    <property type="entry name" value="Fe-S cluster assembly (FSCA)"/>
    <property type="match status" value="1"/>
</dbReference>
<dbReference type="InterPro" id="IPR033756">
    <property type="entry name" value="YlxH/NBP35"/>
</dbReference>
<dbReference type="HAMAP" id="MF_02040">
    <property type="entry name" value="Mrp_NBP35"/>
    <property type="match status" value="1"/>
</dbReference>
<evidence type="ECO:0000313" key="8">
    <source>
        <dbReference type="EMBL" id="SUZ89117.1"/>
    </source>
</evidence>
<dbReference type="GO" id="GO:0140663">
    <property type="term" value="F:ATP-dependent FeS chaperone activity"/>
    <property type="evidence" value="ECO:0007669"/>
    <property type="project" value="InterPro"/>
</dbReference>
<keyword evidence="2" id="KW-0547">Nucleotide-binding</keyword>
<dbReference type="PROSITE" id="PS01215">
    <property type="entry name" value="MRP"/>
    <property type="match status" value="1"/>
</dbReference>
<dbReference type="GO" id="GO:0051539">
    <property type="term" value="F:4 iron, 4 sulfur cluster binding"/>
    <property type="evidence" value="ECO:0007669"/>
    <property type="project" value="TreeGrafter"/>
</dbReference>
<dbReference type="Pfam" id="PF01883">
    <property type="entry name" value="FeS_assembly_P"/>
    <property type="match status" value="1"/>
</dbReference>
<feature type="region of interest" description="Disordered" evidence="6">
    <location>
        <begin position="84"/>
        <end position="118"/>
    </location>
</feature>
<organism evidence="8">
    <name type="scientific">marine metagenome</name>
    <dbReference type="NCBI Taxonomy" id="408172"/>
    <lineage>
        <taxon>unclassified sequences</taxon>
        <taxon>metagenomes</taxon>
        <taxon>ecological metagenomes</taxon>
    </lineage>
</organism>
<dbReference type="Pfam" id="PF10609">
    <property type="entry name" value="ParA"/>
    <property type="match status" value="1"/>
</dbReference>
<dbReference type="CDD" id="cd02037">
    <property type="entry name" value="Mrp_NBP35"/>
    <property type="match status" value="1"/>
</dbReference>
<dbReference type="PANTHER" id="PTHR42961">
    <property type="entry name" value="IRON-SULFUR PROTEIN NUBPL"/>
    <property type="match status" value="1"/>
</dbReference>
<dbReference type="InterPro" id="IPR044304">
    <property type="entry name" value="NUBPL-like"/>
</dbReference>
<dbReference type="GO" id="GO:0005524">
    <property type="term" value="F:ATP binding"/>
    <property type="evidence" value="ECO:0007669"/>
    <property type="project" value="UniProtKB-KW"/>
</dbReference>
<keyword evidence="5" id="KW-0411">Iron-sulfur</keyword>
<dbReference type="EMBL" id="UINC01001804">
    <property type="protein sequence ID" value="SUZ89117.1"/>
    <property type="molecule type" value="Genomic_DNA"/>
</dbReference>
<dbReference type="GO" id="GO:0046872">
    <property type="term" value="F:metal ion binding"/>
    <property type="evidence" value="ECO:0007669"/>
    <property type="project" value="UniProtKB-KW"/>
</dbReference>
<evidence type="ECO:0000256" key="6">
    <source>
        <dbReference type="SAM" id="MobiDB-lite"/>
    </source>
</evidence>
<feature type="domain" description="MIP18 family-like" evidence="7">
    <location>
        <begin position="7"/>
        <end position="78"/>
    </location>
</feature>
<dbReference type="AlphaFoldDB" id="A0A381RGW4"/>
<evidence type="ECO:0000256" key="5">
    <source>
        <dbReference type="ARBA" id="ARBA00023014"/>
    </source>
</evidence>
<dbReference type="GO" id="GO:0016226">
    <property type="term" value="P:iron-sulfur cluster assembly"/>
    <property type="evidence" value="ECO:0007669"/>
    <property type="project" value="InterPro"/>
</dbReference>
<dbReference type="InterPro" id="IPR019591">
    <property type="entry name" value="Mrp/NBP35_ATP-bd"/>
</dbReference>
<dbReference type="InterPro" id="IPR027417">
    <property type="entry name" value="P-loop_NTPase"/>
</dbReference>
<dbReference type="InterPro" id="IPR034904">
    <property type="entry name" value="FSCA_dom_sf"/>
</dbReference>
<keyword evidence="4" id="KW-0408">Iron</keyword>
<name>A0A381RGW4_9ZZZZ</name>
<evidence type="ECO:0000256" key="4">
    <source>
        <dbReference type="ARBA" id="ARBA00023004"/>
    </source>
</evidence>
<accession>A0A381RGW4</accession>
<dbReference type="PANTHER" id="PTHR42961:SF2">
    <property type="entry name" value="IRON-SULFUR PROTEIN NUBPL"/>
    <property type="match status" value="1"/>
</dbReference>
<protein>
    <recommendedName>
        <fullName evidence="7">MIP18 family-like domain-containing protein</fullName>
    </recommendedName>
</protein>
<evidence type="ECO:0000259" key="7">
    <source>
        <dbReference type="Pfam" id="PF01883"/>
    </source>
</evidence>
<evidence type="ECO:0000256" key="3">
    <source>
        <dbReference type="ARBA" id="ARBA00022840"/>
    </source>
</evidence>
<dbReference type="InterPro" id="IPR002744">
    <property type="entry name" value="MIP18-like"/>
</dbReference>
<evidence type="ECO:0000256" key="1">
    <source>
        <dbReference type="ARBA" id="ARBA00022723"/>
    </source>
</evidence>
<evidence type="ECO:0000256" key="2">
    <source>
        <dbReference type="ARBA" id="ARBA00022741"/>
    </source>
</evidence>
<proteinExistence type="inferred from homology"/>
<dbReference type="SUPFAM" id="SSF52540">
    <property type="entry name" value="P-loop containing nucleoside triphosphate hydrolases"/>
    <property type="match status" value="1"/>
</dbReference>
<keyword evidence="3" id="KW-0067">ATP-binding</keyword>
<dbReference type="SUPFAM" id="SSF117916">
    <property type="entry name" value="Fe-S cluster assembly (FSCA) domain-like"/>
    <property type="match status" value="1"/>
</dbReference>
<dbReference type="InterPro" id="IPR000808">
    <property type="entry name" value="Mrp-like_CS"/>
</dbReference>
<dbReference type="Gene3D" id="3.40.50.300">
    <property type="entry name" value="P-loop containing nucleotide triphosphate hydrolases"/>
    <property type="match status" value="1"/>
</dbReference>